<evidence type="ECO:0000256" key="2">
    <source>
        <dbReference type="ARBA" id="ARBA00022692"/>
    </source>
</evidence>
<dbReference type="InterPro" id="IPR049452">
    <property type="entry name" value="Anoctamin_TM"/>
</dbReference>
<sequence length="820" mass="94804">MNRSAEQIQLIVVGGVYFFVLMLLICSLQLLIKMARIQMKPRQKYVKPDPLFKSYDAQQNWNWDWVMVFRVYGPDSYVSDYQRHYSLRLIVERLEMGGLQTKLYKSYHYDKIFCKIRCTSDRLKDQAAAVDYPLLMDETEVKMRIERGYRDEFGKYKWYPRRDGWKLASEGDEGEKLEKTFNNAIVDTEGQSGYAFNEHIYGKYDKRGDLQSPSVYVTYPASNSIFRSVDRLKLMMGIMEGDIKQEGCSLILKELITRGACLAIYPLHDDDALQTIQDRWLTYLEPPWAQPIDLVKDYFGEKVGMYFLFLGTYSTWLFYAGALGIVTYALEIVPSPFAVWSTTFCGIFMSMWSTVFLEHWKSTQARAKMTWGMTGFEDTEQDRTEFEGREIHSPVTGMPEAYFPDSEKARRIACSYLQVILCMVYVSAVNAGVFYTYAYVSRWPVQGLLDFNAFFSGGFALAKIITNLLLALIIQFTNGFFMPFATRMNFIENHRTETAFEDNLIAKVFVFQFVNSYGALFYVAMAQGPLSFTIGQSQPWKTQRFQCAPHCLNDVGALLGTIFIIRVVMGNWDEVIKPYLARLEKEYEIRKESENDDAEYENPSQPELMRKRQISPAEEQYEKHEYDSLSLFDDYAELVIQFGYATLFVSAFPLAPMFACVNNFIEIRVDGWKMCQNTRRPWPAGAEDIGTWESILTIMSILATITNGMMITQTSSTFDTLPEQQRLVIFIVLEWILVGIKIVLMAALDDVPEDVEMQIERQDFLISKIIGLERDEEKDLEDDELFEIEEPPVHASDPGIRDPNKKEGDEEGKEKDDKDD</sequence>
<dbReference type="PANTHER" id="PTHR12308:SF73">
    <property type="entry name" value="ANOCTAMIN"/>
    <property type="match status" value="1"/>
</dbReference>
<dbReference type="Proteomes" id="UP001363151">
    <property type="component" value="Unassembled WGS sequence"/>
</dbReference>
<feature type="transmembrane region" description="Helical" evidence="6">
    <location>
        <begin position="727"/>
        <end position="748"/>
    </location>
</feature>
<dbReference type="InterPro" id="IPR007632">
    <property type="entry name" value="Anoctamin"/>
</dbReference>
<evidence type="ECO:0000256" key="5">
    <source>
        <dbReference type="SAM" id="MobiDB-lite"/>
    </source>
</evidence>
<keyword evidence="2 6" id="KW-0812">Transmembrane</keyword>
<feature type="transmembrane region" description="Helical" evidence="6">
    <location>
        <begin position="306"/>
        <end position="330"/>
    </location>
</feature>
<evidence type="ECO:0000313" key="8">
    <source>
        <dbReference type="EMBL" id="KAK7242498.1"/>
    </source>
</evidence>
<dbReference type="Pfam" id="PF04547">
    <property type="entry name" value="Anoctamin"/>
    <property type="match status" value="1"/>
</dbReference>
<organism evidence="8 9">
    <name type="scientific">Aureococcus anophagefferens</name>
    <name type="common">Harmful bloom alga</name>
    <dbReference type="NCBI Taxonomy" id="44056"/>
    <lineage>
        <taxon>Eukaryota</taxon>
        <taxon>Sar</taxon>
        <taxon>Stramenopiles</taxon>
        <taxon>Ochrophyta</taxon>
        <taxon>Pelagophyceae</taxon>
        <taxon>Pelagomonadales</taxon>
        <taxon>Pelagomonadaceae</taxon>
        <taxon>Aureococcus</taxon>
    </lineage>
</organism>
<feature type="region of interest" description="Disordered" evidence="5">
    <location>
        <begin position="780"/>
        <end position="820"/>
    </location>
</feature>
<evidence type="ECO:0000256" key="4">
    <source>
        <dbReference type="ARBA" id="ARBA00023136"/>
    </source>
</evidence>
<name>A0ABR1G1F9_AURAN</name>
<feature type="domain" description="Anoctamin transmembrane" evidence="7">
    <location>
        <begin position="295"/>
        <end position="762"/>
    </location>
</feature>
<evidence type="ECO:0000256" key="3">
    <source>
        <dbReference type="ARBA" id="ARBA00022989"/>
    </source>
</evidence>
<accession>A0ABR1G1F9</accession>
<evidence type="ECO:0000259" key="7">
    <source>
        <dbReference type="Pfam" id="PF04547"/>
    </source>
</evidence>
<keyword evidence="4 6" id="KW-0472">Membrane</keyword>
<keyword evidence="9" id="KW-1185">Reference proteome</keyword>
<evidence type="ECO:0000256" key="1">
    <source>
        <dbReference type="ARBA" id="ARBA00004141"/>
    </source>
</evidence>
<evidence type="ECO:0000256" key="6">
    <source>
        <dbReference type="SAM" id="Phobius"/>
    </source>
</evidence>
<keyword evidence="3 6" id="KW-1133">Transmembrane helix</keyword>
<feature type="transmembrane region" description="Helical" evidence="6">
    <location>
        <begin position="12"/>
        <end position="32"/>
    </location>
</feature>
<dbReference type="EMBL" id="JBBJCI010000142">
    <property type="protein sequence ID" value="KAK7242498.1"/>
    <property type="molecule type" value="Genomic_DNA"/>
</dbReference>
<gene>
    <name evidence="8" type="ORF">SO694_0001722</name>
</gene>
<comment type="subcellular location">
    <subcellularLocation>
        <location evidence="1">Membrane</location>
        <topology evidence="1">Multi-pass membrane protein</topology>
    </subcellularLocation>
</comment>
<reference evidence="8 9" key="1">
    <citation type="submission" date="2024-03" db="EMBL/GenBank/DDBJ databases">
        <title>Aureococcus anophagefferens CCMP1851 and Kratosvirus quantuckense: Draft genome of a second virus-susceptible host strain in the model system.</title>
        <authorList>
            <person name="Chase E."/>
            <person name="Truchon A.R."/>
            <person name="Schepens W."/>
            <person name="Wilhelm S.W."/>
        </authorList>
    </citation>
    <scope>NUCLEOTIDE SEQUENCE [LARGE SCALE GENOMIC DNA]</scope>
    <source>
        <strain evidence="8 9">CCMP1851</strain>
    </source>
</reference>
<feature type="compositionally biased region" description="Basic and acidic residues" evidence="5">
    <location>
        <begin position="799"/>
        <end position="820"/>
    </location>
</feature>
<comment type="caution">
    <text evidence="8">The sequence shown here is derived from an EMBL/GenBank/DDBJ whole genome shotgun (WGS) entry which is preliminary data.</text>
</comment>
<feature type="compositionally biased region" description="Acidic residues" evidence="5">
    <location>
        <begin position="780"/>
        <end position="790"/>
    </location>
</feature>
<feature type="region of interest" description="Disordered" evidence="5">
    <location>
        <begin position="592"/>
        <end position="614"/>
    </location>
</feature>
<evidence type="ECO:0000313" key="9">
    <source>
        <dbReference type="Proteomes" id="UP001363151"/>
    </source>
</evidence>
<dbReference type="PANTHER" id="PTHR12308">
    <property type="entry name" value="ANOCTAMIN"/>
    <property type="match status" value="1"/>
</dbReference>
<feature type="transmembrane region" description="Helical" evidence="6">
    <location>
        <begin position="336"/>
        <end position="357"/>
    </location>
</feature>
<feature type="transmembrane region" description="Helical" evidence="6">
    <location>
        <begin position="460"/>
        <end position="484"/>
    </location>
</feature>
<feature type="transmembrane region" description="Helical" evidence="6">
    <location>
        <begin position="504"/>
        <end position="525"/>
    </location>
</feature>
<feature type="transmembrane region" description="Helical" evidence="6">
    <location>
        <begin position="642"/>
        <end position="665"/>
    </location>
</feature>
<protein>
    <submittedName>
        <fullName evidence="8">Intracellular chloride channel</fullName>
    </submittedName>
</protein>
<proteinExistence type="predicted"/>
<feature type="transmembrane region" description="Helical" evidence="6">
    <location>
        <begin position="416"/>
        <end position="440"/>
    </location>
</feature>